<evidence type="ECO:0000256" key="7">
    <source>
        <dbReference type="HAMAP-Rule" id="MF_00220"/>
    </source>
</evidence>
<feature type="domain" description="Dihydroorotase catalytic" evidence="9">
    <location>
        <begin position="47"/>
        <end position="236"/>
    </location>
</feature>
<comment type="similarity">
    <text evidence="2 7">Belongs to the metallo-dependent hydrolases superfamily. DHOase family. Class I DHOase subfamily.</text>
</comment>
<feature type="binding site" evidence="7">
    <location>
        <position position="303"/>
    </location>
    <ligand>
        <name>Zn(2+)</name>
        <dbReference type="ChEBI" id="CHEBI:29105"/>
        <label>1</label>
    </ligand>
</feature>
<dbReference type="EMBL" id="JACJJQ010000014">
    <property type="protein sequence ID" value="MBM6753987.1"/>
    <property type="molecule type" value="Genomic_DNA"/>
</dbReference>
<dbReference type="PROSITE" id="PS00482">
    <property type="entry name" value="DIHYDROOROTASE_1"/>
    <property type="match status" value="1"/>
</dbReference>
<dbReference type="PANTHER" id="PTHR43668:SF2">
    <property type="entry name" value="ALLANTOINASE"/>
    <property type="match status" value="1"/>
</dbReference>
<dbReference type="InterPro" id="IPR013108">
    <property type="entry name" value="Amidohydro_3"/>
</dbReference>
<feature type="binding site" evidence="7">
    <location>
        <position position="58"/>
    </location>
    <ligand>
        <name>Zn(2+)</name>
        <dbReference type="ChEBI" id="CHEBI:29105"/>
        <label>1</label>
    </ligand>
</feature>
<dbReference type="PROSITE" id="PS00483">
    <property type="entry name" value="DIHYDROOROTASE_2"/>
    <property type="match status" value="1"/>
</dbReference>
<feature type="binding site" evidence="7">
    <location>
        <position position="276"/>
    </location>
    <ligand>
        <name>substrate</name>
    </ligand>
</feature>
<protein>
    <recommendedName>
        <fullName evidence="7">Dihydroorotase</fullName>
        <shortName evidence="7">DHOase</shortName>
        <ecNumber evidence="7">3.5.2.3</ecNumber>
    </recommendedName>
</protein>
<dbReference type="RefSeq" id="WP_204776368.1">
    <property type="nucleotide sequence ID" value="NZ_JACJJQ010000014.1"/>
</dbReference>
<keyword evidence="6 7" id="KW-0665">Pyrimidine biosynthesis</keyword>
<dbReference type="CDD" id="cd01317">
    <property type="entry name" value="DHOase_IIa"/>
    <property type="match status" value="1"/>
</dbReference>
<dbReference type="EC" id="3.5.2.3" evidence="7"/>
<dbReference type="Gene3D" id="3.20.20.140">
    <property type="entry name" value="Metal-dependent hydrolases"/>
    <property type="match status" value="1"/>
</dbReference>
<feature type="binding site" evidence="7">
    <location>
        <position position="92"/>
    </location>
    <ligand>
        <name>substrate</name>
    </ligand>
</feature>
<comment type="caution">
    <text evidence="7">Lacks conserved residue(s) required for the propagation of feature annotation.</text>
</comment>
<feature type="domain" description="Amidohydrolase 3" evidence="8">
    <location>
        <begin position="282"/>
        <end position="421"/>
    </location>
</feature>
<feature type="active site" evidence="7">
    <location>
        <position position="303"/>
    </location>
</feature>
<reference evidence="10 11" key="1">
    <citation type="journal article" date="2021" name="Sci. Rep.">
        <title>The distribution of antibiotic resistance genes in chicken gut microbiota commensals.</title>
        <authorList>
            <person name="Juricova H."/>
            <person name="Matiasovicova J."/>
            <person name="Kubasova T."/>
            <person name="Cejkova D."/>
            <person name="Rychlik I."/>
        </authorList>
    </citation>
    <scope>NUCLEOTIDE SEQUENCE [LARGE SCALE GENOMIC DNA]</scope>
    <source>
        <strain evidence="10 11">An810</strain>
    </source>
</reference>
<feature type="binding site" evidence="7">
    <location>
        <position position="230"/>
    </location>
    <ligand>
        <name>Zn(2+)</name>
        <dbReference type="ChEBI" id="CHEBI:29105"/>
        <label>2</label>
    </ligand>
</feature>
<dbReference type="Pfam" id="PF12890">
    <property type="entry name" value="DHOase"/>
    <property type="match status" value="1"/>
</dbReference>
<keyword evidence="3 7" id="KW-0479">Metal-binding</keyword>
<feature type="binding site" evidence="7">
    <location>
        <position position="60"/>
    </location>
    <ligand>
        <name>Zn(2+)</name>
        <dbReference type="ChEBI" id="CHEBI:29105"/>
        <label>1</label>
    </ligand>
</feature>
<sequence>MSVTKIQGGTIFLNGQLVKTDLLIENGKIAAIGNELSAADTIIDASGKLVTPGLIDLHVHFRDPGLTQKETIETGTMAAAHGGYTTVGAMPNVLPTPDNPERVAKQVKANQTKGKVHVLQYATITEGRQGNQLVDFAGVKKAGAFAVSNDGSGVQTAGTMYQAMKAAKAAGLPLAAHVEDNSLLFGGVINAGKKARQLGVPGILSVTESAQLARDLMLAQATHVHYHVCHVSTKESVNLIRLAKAQGIRVTAEVSPHHLLLCDEDIEANNSNYKMNPPLRGRADQAACLAGLLDGTIDMIATDHAPHAESDKGPDLIKAANGITGLETAFALLYTHLVLPGKVRLTELLQWLTAGPADAFNLQGAGHIQPGMPADLAIFDLYKQFTFKDEDYLSKGHNTPFTGWDVQGQTVMTLVDGQVVYQRKEN</sequence>
<evidence type="ECO:0000256" key="2">
    <source>
        <dbReference type="ARBA" id="ARBA00010286"/>
    </source>
</evidence>
<evidence type="ECO:0000256" key="6">
    <source>
        <dbReference type="ARBA" id="ARBA00022975"/>
    </source>
</evidence>
<dbReference type="InterPro" id="IPR002195">
    <property type="entry name" value="Dihydroorotase_CS"/>
</dbReference>
<keyword evidence="5 7" id="KW-0862">Zinc</keyword>
<feature type="binding site" evidence="7">
    <location>
        <begin position="60"/>
        <end position="62"/>
    </location>
    <ligand>
        <name>substrate</name>
    </ligand>
</feature>
<dbReference type="InterPro" id="IPR004722">
    <property type="entry name" value="DHOase"/>
</dbReference>
<accession>A0ABS2ENB0</accession>
<comment type="cofactor">
    <cofactor evidence="7">
        <name>Zn(2+)</name>
        <dbReference type="ChEBI" id="CHEBI:29105"/>
    </cofactor>
    <text evidence="7">Binds 2 Zn(2+) ions per subunit.</text>
</comment>
<feature type="binding site" evidence="7">
    <location>
        <position position="150"/>
    </location>
    <ligand>
        <name>Zn(2+)</name>
        <dbReference type="ChEBI" id="CHEBI:29105"/>
        <label>2</label>
    </ligand>
</feature>
<feature type="binding site" evidence="7">
    <location>
        <position position="177"/>
    </location>
    <ligand>
        <name>Zn(2+)</name>
        <dbReference type="ChEBI" id="CHEBI:29105"/>
        <label>2</label>
    </ligand>
</feature>
<comment type="catalytic activity">
    <reaction evidence="7">
        <text>(S)-dihydroorotate + H2O = N-carbamoyl-L-aspartate + H(+)</text>
        <dbReference type="Rhea" id="RHEA:24296"/>
        <dbReference type="ChEBI" id="CHEBI:15377"/>
        <dbReference type="ChEBI" id="CHEBI:15378"/>
        <dbReference type="ChEBI" id="CHEBI:30864"/>
        <dbReference type="ChEBI" id="CHEBI:32814"/>
        <dbReference type="EC" id="3.5.2.3"/>
    </reaction>
</comment>
<evidence type="ECO:0000313" key="10">
    <source>
        <dbReference type="EMBL" id="MBM6753987.1"/>
    </source>
</evidence>
<dbReference type="Proteomes" id="UP000776629">
    <property type="component" value="Unassembled WGS sequence"/>
</dbReference>
<evidence type="ECO:0000259" key="8">
    <source>
        <dbReference type="Pfam" id="PF07969"/>
    </source>
</evidence>
<dbReference type="GO" id="GO:0004151">
    <property type="term" value="F:dihydroorotase activity"/>
    <property type="evidence" value="ECO:0007669"/>
    <property type="project" value="UniProtKB-EC"/>
</dbReference>
<dbReference type="NCBIfam" id="TIGR00857">
    <property type="entry name" value="pyrC_multi"/>
    <property type="match status" value="1"/>
</dbReference>
<dbReference type="InterPro" id="IPR011059">
    <property type="entry name" value="Metal-dep_hydrolase_composite"/>
</dbReference>
<dbReference type="InterPro" id="IPR032466">
    <property type="entry name" value="Metal_Hydrolase"/>
</dbReference>
<dbReference type="InterPro" id="IPR050138">
    <property type="entry name" value="DHOase/Allantoinase_Hydrolase"/>
</dbReference>
<dbReference type="HAMAP" id="MF_00220_B">
    <property type="entry name" value="PyrC_classI_B"/>
    <property type="match status" value="1"/>
</dbReference>
<keyword evidence="11" id="KW-1185">Reference proteome</keyword>
<name>A0ABS2ENB0_9LACO</name>
<dbReference type="SUPFAM" id="SSF51556">
    <property type="entry name" value="Metallo-dependent hydrolases"/>
    <property type="match status" value="1"/>
</dbReference>
<dbReference type="Gene3D" id="2.30.40.10">
    <property type="entry name" value="Urease, subunit C, domain 1"/>
    <property type="match status" value="1"/>
</dbReference>
<evidence type="ECO:0000259" key="9">
    <source>
        <dbReference type="Pfam" id="PF12890"/>
    </source>
</evidence>
<evidence type="ECO:0000256" key="3">
    <source>
        <dbReference type="ARBA" id="ARBA00022723"/>
    </source>
</evidence>
<comment type="pathway">
    <text evidence="7">Pyrimidine metabolism; UMP biosynthesis via de novo pathway; (S)-dihydroorotate from bicarbonate: step 3/3.</text>
</comment>
<evidence type="ECO:0000256" key="5">
    <source>
        <dbReference type="ARBA" id="ARBA00022833"/>
    </source>
</evidence>
<evidence type="ECO:0000256" key="4">
    <source>
        <dbReference type="ARBA" id="ARBA00022801"/>
    </source>
</evidence>
<organism evidence="10 11">
    <name type="scientific">Limosilactobacillus alvi</name>
    <dbReference type="NCBI Taxonomy" id="990412"/>
    <lineage>
        <taxon>Bacteria</taxon>
        <taxon>Bacillati</taxon>
        <taxon>Bacillota</taxon>
        <taxon>Bacilli</taxon>
        <taxon>Lactobacillales</taxon>
        <taxon>Lactobacillaceae</taxon>
        <taxon>Limosilactobacillus</taxon>
    </lineage>
</organism>
<keyword evidence="4 7" id="KW-0378">Hydrolase</keyword>
<comment type="function">
    <text evidence="1 7">Catalyzes the reversible cyclization of carbamoyl aspartate to dihydroorotate.</text>
</comment>
<dbReference type="PANTHER" id="PTHR43668">
    <property type="entry name" value="ALLANTOINASE"/>
    <property type="match status" value="1"/>
</dbReference>
<feature type="binding site" evidence="7">
    <location>
        <position position="307"/>
    </location>
    <ligand>
        <name>substrate</name>
    </ligand>
</feature>
<evidence type="ECO:0000256" key="1">
    <source>
        <dbReference type="ARBA" id="ARBA00002368"/>
    </source>
</evidence>
<dbReference type="NCBIfam" id="NF006837">
    <property type="entry name" value="PRK09357.1-2"/>
    <property type="match status" value="1"/>
</dbReference>
<feature type="binding site" evidence="7">
    <location>
        <position position="150"/>
    </location>
    <ligand>
        <name>Zn(2+)</name>
        <dbReference type="ChEBI" id="CHEBI:29105"/>
        <label>1</label>
    </ligand>
</feature>
<dbReference type="SUPFAM" id="SSF51338">
    <property type="entry name" value="Composite domain of metallo-dependent hydrolases"/>
    <property type="match status" value="1"/>
</dbReference>
<comment type="caution">
    <text evidence="10">The sequence shown here is derived from an EMBL/GenBank/DDBJ whole genome shotgun (WGS) entry which is preliminary data.</text>
</comment>
<evidence type="ECO:0000313" key="11">
    <source>
        <dbReference type="Proteomes" id="UP000776629"/>
    </source>
</evidence>
<gene>
    <name evidence="7" type="primary">pyrC</name>
    <name evidence="10" type="ORF">H5993_04325</name>
</gene>
<dbReference type="InterPro" id="IPR024403">
    <property type="entry name" value="DHOase_cat"/>
</dbReference>
<proteinExistence type="inferred from homology"/>
<dbReference type="Pfam" id="PF07969">
    <property type="entry name" value="Amidohydro_3"/>
    <property type="match status" value="1"/>
</dbReference>